<reference evidence="1 2" key="1">
    <citation type="journal article" date="2022" name="G3 (Bethesda)">
        <title>Whole-genome sequence and methylome profiling of the almond [Prunus dulcis (Mill.) D.A. Webb] cultivar 'Nonpareil'.</title>
        <authorList>
            <person name="D'Amico-Willman K.M."/>
            <person name="Ouma W.Z."/>
            <person name="Meulia T."/>
            <person name="Sideli G.M."/>
            <person name="Gradziel T.M."/>
            <person name="Fresnedo-Ramirez J."/>
        </authorList>
    </citation>
    <scope>NUCLEOTIDE SEQUENCE [LARGE SCALE GENOMIC DNA]</scope>
    <source>
        <strain evidence="1">Clone GOH B32 T37-40</strain>
    </source>
</reference>
<sequence length="90" mass="10523">MLRACALQFRGDWDEKLPLMEFAYNDSCQTSIEMSPIDALHGKQCRTPLYEDEVEEQPVELEADFTYVEQPVQILNWKRLACRERAGEPE</sequence>
<dbReference type="InterPro" id="IPR036397">
    <property type="entry name" value="RNaseH_sf"/>
</dbReference>
<organism evidence="1 2">
    <name type="scientific">Prunus dulcis</name>
    <name type="common">Almond</name>
    <name type="synonym">Amygdalus dulcis</name>
    <dbReference type="NCBI Taxonomy" id="3755"/>
    <lineage>
        <taxon>Eukaryota</taxon>
        <taxon>Viridiplantae</taxon>
        <taxon>Streptophyta</taxon>
        <taxon>Embryophyta</taxon>
        <taxon>Tracheophyta</taxon>
        <taxon>Spermatophyta</taxon>
        <taxon>Magnoliopsida</taxon>
        <taxon>eudicotyledons</taxon>
        <taxon>Gunneridae</taxon>
        <taxon>Pentapetalae</taxon>
        <taxon>rosids</taxon>
        <taxon>fabids</taxon>
        <taxon>Rosales</taxon>
        <taxon>Rosaceae</taxon>
        <taxon>Amygdaloideae</taxon>
        <taxon>Amygdaleae</taxon>
        <taxon>Prunus</taxon>
    </lineage>
</organism>
<evidence type="ECO:0000313" key="2">
    <source>
        <dbReference type="Proteomes" id="UP001054821"/>
    </source>
</evidence>
<dbReference type="EMBL" id="JAJFAZ020000007">
    <property type="protein sequence ID" value="KAI5318069.1"/>
    <property type="molecule type" value="Genomic_DNA"/>
</dbReference>
<evidence type="ECO:0000313" key="1">
    <source>
        <dbReference type="EMBL" id="KAI5318069.1"/>
    </source>
</evidence>
<protein>
    <recommendedName>
        <fullName evidence="3">Transposable element protein</fullName>
    </recommendedName>
</protein>
<keyword evidence="2" id="KW-1185">Reference proteome</keyword>
<proteinExistence type="predicted"/>
<dbReference type="Gene3D" id="3.30.420.10">
    <property type="entry name" value="Ribonuclease H-like superfamily/Ribonuclease H"/>
    <property type="match status" value="1"/>
</dbReference>
<comment type="caution">
    <text evidence="1">The sequence shown here is derived from an EMBL/GenBank/DDBJ whole genome shotgun (WGS) entry which is preliminary data.</text>
</comment>
<name>A0AAD4YR04_PRUDU</name>
<dbReference type="GO" id="GO:0003676">
    <property type="term" value="F:nucleic acid binding"/>
    <property type="evidence" value="ECO:0007669"/>
    <property type="project" value="InterPro"/>
</dbReference>
<gene>
    <name evidence="1" type="ORF">L3X38_037777</name>
</gene>
<evidence type="ECO:0008006" key="3">
    <source>
        <dbReference type="Google" id="ProtNLM"/>
    </source>
</evidence>
<dbReference type="Proteomes" id="UP001054821">
    <property type="component" value="Chromosome 7"/>
</dbReference>
<dbReference type="AlphaFoldDB" id="A0AAD4YR04"/>
<accession>A0AAD4YR04</accession>